<evidence type="ECO:0000313" key="2">
    <source>
        <dbReference type="EnsemblPlants" id="OB02G14270.1"/>
    </source>
</evidence>
<evidence type="ECO:0000313" key="3">
    <source>
        <dbReference type="Proteomes" id="UP000006038"/>
    </source>
</evidence>
<feature type="region of interest" description="Disordered" evidence="1">
    <location>
        <begin position="69"/>
        <end position="88"/>
    </location>
</feature>
<organism evidence="2">
    <name type="scientific">Oryza brachyantha</name>
    <name type="common">malo sina</name>
    <dbReference type="NCBI Taxonomy" id="4533"/>
    <lineage>
        <taxon>Eukaryota</taxon>
        <taxon>Viridiplantae</taxon>
        <taxon>Streptophyta</taxon>
        <taxon>Embryophyta</taxon>
        <taxon>Tracheophyta</taxon>
        <taxon>Spermatophyta</taxon>
        <taxon>Magnoliopsida</taxon>
        <taxon>Liliopsida</taxon>
        <taxon>Poales</taxon>
        <taxon>Poaceae</taxon>
        <taxon>BOP clade</taxon>
        <taxon>Oryzoideae</taxon>
        <taxon>Oryzeae</taxon>
        <taxon>Oryzinae</taxon>
        <taxon>Oryza</taxon>
    </lineage>
</organism>
<name>J3L9W0_ORYBR</name>
<dbReference type="Gramene" id="OB02G14270.1">
    <property type="protein sequence ID" value="OB02G14270.1"/>
    <property type="gene ID" value="OB02G14270"/>
</dbReference>
<reference evidence="2" key="1">
    <citation type="submission" date="2013-04" db="UniProtKB">
        <authorList>
            <consortium name="EnsemblPlants"/>
        </authorList>
    </citation>
    <scope>IDENTIFICATION</scope>
</reference>
<dbReference type="HOGENOM" id="CLU_2472647_0_0_1"/>
<dbReference type="EnsemblPlants" id="OB02G14270.1">
    <property type="protein sequence ID" value="OB02G14270.1"/>
    <property type="gene ID" value="OB02G14270"/>
</dbReference>
<accession>J3L9W0</accession>
<sequence>MKEFHPKISKCLNCFLNICEFSGIYSNLIQNLLRTPNHFGPNYSEIPKKIPIFWIRRRTHFFFTASETANTDPDSIADSSHKAHSIES</sequence>
<keyword evidence="3" id="KW-1185">Reference proteome</keyword>
<evidence type="ECO:0000256" key="1">
    <source>
        <dbReference type="SAM" id="MobiDB-lite"/>
    </source>
</evidence>
<feature type="compositionally biased region" description="Basic and acidic residues" evidence="1">
    <location>
        <begin position="79"/>
        <end position="88"/>
    </location>
</feature>
<dbReference type="Proteomes" id="UP000006038">
    <property type="component" value="Unassembled WGS sequence"/>
</dbReference>
<proteinExistence type="predicted"/>
<dbReference type="AlphaFoldDB" id="J3L9W0"/>
<protein>
    <submittedName>
        <fullName evidence="2">Uncharacterized protein</fullName>
    </submittedName>
</protein>